<organism evidence="4">
    <name type="scientific">marine metagenome</name>
    <dbReference type="NCBI Taxonomy" id="408172"/>
    <lineage>
        <taxon>unclassified sequences</taxon>
        <taxon>metagenomes</taxon>
        <taxon>ecological metagenomes</taxon>
    </lineage>
</organism>
<dbReference type="GO" id="GO:0005840">
    <property type="term" value="C:ribosome"/>
    <property type="evidence" value="ECO:0007669"/>
    <property type="project" value="UniProtKB-KW"/>
</dbReference>
<name>A0A381PAQ6_9ZZZZ</name>
<dbReference type="NCBIfam" id="NF004363">
    <property type="entry name" value="PRK05738.2-4"/>
    <property type="match status" value="1"/>
</dbReference>
<dbReference type="GO" id="GO:0003735">
    <property type="term" value="F:structural constituent of ribosome"/>
    <property type="evidence" value="ECO:0007669"/>
    <property type="project" value="InterPro"/>
</dbReference>
<dbReference type="Pfam" id="PF00276">
    <property type="entry name" value="Ribosomal_L23"/>
    <property type="match status" value="1"/>
</dbReference>
<sequence>MDILVKPILTEKATNESELRNSYTFIVSKDANKIQIKKAIEESYGVSVIKVRTMIYGAQSMTKYTKRGVQKSKKGAYKKALVKISEGDRIDFFSNL</sequence>
<accession>A0A381PAQ6</accession>
<reference evidence="4" key="1">
    <citation type="submission" date="2018-05" db="EMBL/GenBank/DDBJ databases">
        <authorList>
            <person name="Lanie J.A."/>
            <person name="Ng W.-L."/>
            <person name="Kazmierczak K.M."/>
            <person name="Andrzejewski T.M."/>
            <person name="Davidsen T.M."/>
            <person name="Wayne K.J."/>
            <person name="Tettelin H."/>
            <person name="Glass J.I."/>
            <person name="Rusch D."/>
            <person name="Podicherti R."/>
            <person name="Tsui H.-C.T."/>
            <person name="Winkler M.E."/>
        </authorList>
    </citation>
    <scope>NUCLEOTIDE SEQUENCE</scope>
</reference>
<dbReference type="HAMAP" id="MF_01369_B">
    <property type="entry name" value="Ribosomal_uL23_B"/>
    <property type="match status" value="1"/>
</dbReference>
<evidence type="ECO:0000313" key="4">
    <source>
        <dbReference type="EMBL" id="SUZ63289.1"/>
    </source>
</evidence>
<dbReference type="SUPFAM" id="SSF54189">
    <property type="entry name" value="Ribosomal proteins S24e, L23 and L15e"/>
    <property type="match status" value="1"/>
</dbReference>
<dbReference type="Gene3D" id="3.30.70.330">
    <property type="match status" value="1"/>
</dbReference>
<evidence type="ECO:0000256" key="1">
    <source>
        <dbReference type="ARBA" id="ARBA00006700"/>
    </source>
</evidence>
<dbReference type="GO" id="GO:1990904">
    <property type="term" value="C:ribonucleoprotein complex"/>
    <property type="evidence" value="ECO:0007669"/>
    <property type="project" value="UniProtKB-KW"/>
</dbReference>
<dbReference type="PANTHER" id="PTHR11620">
    <property type="entry name" value="60S RIBOSOMAL PROTEIN L23A"/>
    <property type="match status" value="1"/>
</dbReference>
<dbReference type="EMBL" id="UINC01000913">
    <property type="protein sequence ID" value="SUZ63289.1"/>
    <property type="molecule type" value="Genomic_DNA"/>
</dbReference>
<gene>
    <name evidence="4" type="ORF">METZ01_LOCUS16143</name>
</gene>
<dbReference type="AlphaFoldDB" id="A0A381PAQ6"/>
<proteinExistence type="inferred from homology"/>
<dbReference type="InterPro" id="IPR012677">
    <property type="entry name" value="Nucleotide-bd_a/b_plait_sf"/>
</dbReference>
<evidence type="ECO:0000256" key="2">
    <source>
        <dbReference type="ARBA" id="ARBA00022980"/>
    </source>
</evidence>
<comment type="similarity">
    <text evidence="1">Belongs to the universal ribosomal protein uL23 family.</text>
</comment>
<keyword evidence="2" id="KW-0689">Ribosomal protein</keyword>
<dbReference type="GO" id="GO:0006412">
    <property type="term" value="P:translation"/>
    <property type="evidence" value="ECO:0007669"/>
    <property type="project" value="InterPro"/>
</dbReference>
<evidence type="ECO:0008006" key="5">
    <source>
        <dbReference type="Google" id="ProtNLM"/>
    </source>
</evidence>
<protein>
    <recommendedName>
        <fullName evidence="5">50S ribosomal protein L23</fullName>
    </recommendedName>
</protein>
<evidence type="ECO:0000256" key="3">
    <source>
        <dbReference type="ARBA" id="ARBA00023274"/>
    </source>
</evidence>
<dbReference type="InterPro" id="IPR012678">
    <property type="entry name" value="Ribosomal_uL23/eL15/eS24_sf"/>
</dbReference>
<keyword evidence="3" id="KW-0687">Ribonucleoprotein</keyword>
<dbReference type="InterPro" id="IPR013025">
    <property type="entry name" value="Ribosomal_uL23-like"/>
</dbReference>